<evidence type="ECO:0000256" key="5">
    <source>
        <dbReference type="ARBA" id="ARBA00022989"/>
    </source>
</evidence>
<evidence type="ECO:0000256" key="2">
    <source>
        <dbReference type="ARBA" id="ARBA00022448"/>
    </source>
</evidence>
<feature type="transmembrane region" description="Helical" evidence="7">
    <location>
        <begin position="104"/>
        <end position="127"/>
    </location>
</feature>
<dbReference type="InterPro" id="IPR036259">
    <property type="entry name" value="MFS_trans_sf"/>
</dbReference>
<name>E0XPF9_9BACT</name>
<feature type="transmembrane region" description="Helical" evidence="7">
    <location>
        <begin position="207"/>
        <end position="233"/>
    </location>
</feature>
<reference evidence="9" key="1">
    <citation type="journal article" date="2011" name="Environ. Microbiol.">
        <title>Time-series analyses of Monterey Bay coastal microbial picoplankton using a 'genome proxy' microarray.</title>
        <authorList>
            <person name="Rich V.I."/>
            <person name="Pham V.D."/>
            <person name="Eppley J."/>
            <person name="Shi Y."/>
            <person name="DeLong E.F."/>
        </authorList>
    </citation>
    <scope>NUCLEOTIDE SEQUENCE</scope>
</reference>
<feature type="transmembrane region" description="Helical" evidence="7">
    <location>
        <begin position="367"/>
        <end position="390"/>
    </location>
</feature>
<dbReference type="PANTHER" id="PTHR23517">
    <property type="entry name" value="RESISTANCE PROTEIN MDTM, PUTATIVE-RELATED-RELATED"/>
    <property type="match status" value="1"/>
</dbReference>
<feature type="transmembrane region" description="Helical" evidence="7">
    <location>
        <begin position="50"/>
        <end position="72"/>
    </location>
</feature>
<keyword evidence="5 7" id="KW-1133">Transmembrane helix</keyword>
<feature type="transmembrane region" description="Helical" evidence="7">
    <location>
        <begin position="168"/>
        <end position="186"/>
    </location>
</feature>
<dbReference type="GO" id="GO:0022857">
    <property type="term" value="F:transmembrane transporter activity"/>
    <property type="evidence" value="ECO:0007669"/>
    <property type="project" value="InterPro"/>
</dbReference>
<dbReference type="Pfam" id="PF07690">
    <property type="entry name" value="MFS_1"/>
    <property type="match status" value="2"/>
</dbReference>
<feature type="transmembrane region" description="Helical" evidence="7">
    <location>
        <begin position="302"/>
        <end position="322"/>
    </location>
</feature>
<dbReference type="InterPro" id="IPR020846">
    <property type="entry name" value="MFS_dom"/>
</dbReference>
<dbReference type="PANTHER" id="PTHR23517:SF2">
    <property type="entry name" value="MULTIDRUG RESISTANCE PROTEIN MDTH"/>
    <property type="match status" value="1"/>
</dbReference>
<proteinExistence type="predicted"/>
<keyword evidence="3" id="KW-1003">Cell membrane</keyword>
<keyword evidence="4 7" id="KW-0812">Transmembrane</keyword>
<dbReference type="SUPFAM" id="SSF103473">
    <property type="entry name" value="MFS general substrate transporter"/>
    <property type="match status" value="1"/>
</dbReference>
<evidence type="ECO:0000256" key="6">
    <source>
        <dbReference type="ARBA" id="ARBA00023136"/>
    </source>
</evidence>
<feature type="domain" description="Major facilitator superfamily (MFS) profile" evidence="8">
    <location>
        <begin position="14"/>
        <end position="393"/>
    </location>
</feature>
<evidence type="ECO:0000256" key="7">
    <source>
        <dbReference type="SAM" id="Phobius"/>
    </source>
</evidence>
<dbReference type="PROSITE" id="PS50850">
    <property type="entry name" value="MFS"/>
    <property type="match status" value="1"/>
</dbReference>
<evidence type="ECO:0000259" key="8">
    <source>
        <dbReference type="PROSITE" id="PS50850"/>
    </source>
</evidence>
<comment type="subcellular location">
    <subcellularLocation>
        <location evidence="1">Cell membrane</location>
        <topology evidence="1">Multi-pass membrane protein</topology>
    </subcellularLocation>
</comment>
<accession>E0XPF9</accession>
<organism evidence="9">
    <name type="scientific">uncultured bacterium HF0070_11A08</name>
    <dbReference type="NCBI Taxonomy" id="710812"/>
    <lineage>
        <taxon>Bacteria</taxon>
        <taxon>environmental samples</taxon>
    </lineage>
</organism>
<evidence type="ECO:0000256" key="1">
    <source>
        <dbReference type="ARBA" id="ARBA00004651"/>
    </source>
</evidence>
<dbReference type="AlphaFoldDB" id="E0XPF9"/>
<evidence type="ECO:0000313" key="9">
    <source>
        <dbReference type="EMBL" id="ADI16300.1"/>
    </source>
</evidence>
<dbReference type="InterPro" id="IPR050171">
    <property type="entry name" value="MFS_Transporters"/>
</dbReference>
<evidence type="ECO:0000256" key="3">
    <source>
        <dbReference type="ARBA" id="ARBA00022475"/>
    </source>
</evidence>
<evidence type="ECO:0000256" key="4">
    <source>
        <dbReference type="ARBA" id="ARBA00022692"/>
    </source>
</evidence>
<keyword evidence="2" id="KW-0813">Transport</keyword>
<feature type="transmembrane region" description="Helical" evidence="7">
    <location>
        <begin position="253"/>
        <end position="273"/>
    </location>
</feature>
<sequence>MISALKPVSVKKVDDIYLNIAHFLDHFMMLIFAKAAYDAGRHFGMSYDEIIVYGVAGFVLFGGMAPVAAQLADKFSRSLLMVTFHFGIGGAAILAAFTQTVWQLAVAIGLIGTFAAIYHPVGIAMLIKSNRCIGFRLGINGVFGNMGVAAAPLIAGFLLTMGDWRLCFILPGLFCLGYGVAFIAALREDGTPRVAAAKTGRAGFAPNWKLALGAMLLSTASGGFIFGAMTFVVPRYFEISMTNISTSVALTGLLASLVYATASFTQIGVGWVIDRLSPKWVLFTIGIGQVLFIFLASRFTDYALFLAMVVAMSFVFGQIPITDTILSRYVPDEWRAKALSVKFMVNLTIGAMVLPICGAILQSGVPMSSLFIVMSAVAILVALSGLLLPVQADDQRRDKILAE</sequence>
<feature type="transmembrane region" description="Helical" evidence="7">
    <location>
        <begin position="343"/>
        <end position="361"/>
    </location>
</feature>
<dbReference type="EMBL" id="GU474834">
    <property type="protein sequence ID" value="ADI16300.1"/>
    <property type="molecule type" value="Genomic_DNA"/>
</dbReference>
<feature type="transmembrane region" description="Helical" evidence="7">
    <location>
        <begin position="139"/>
        <end position="162"/>
    </location>
</feature>
<protein>
    <submittedName>
        <fullName evidence="9">Permeases of the major facilitator superfamily</fullName>
    </submittedName>
</protein>
<dbReference type="GO" id="GO:0005886">
    <property type="term" value="C:plasma membrane"/>
    <property type="evidence" value="ECO:0007669"/>
    <property type="project" value="UniProtKB-SubCell"/>
</dbReference>
<feature type="transmembrane region" description="Helical" evidence="7">
    <location>
        <begin position="79"/>
        <end position="98"/>
    </location>
</feature>
<dbReference type="InterPro" id="IPR011701">
    <property type="entry name" value="MFS"/>
</dbReference>
<dbReference type="Gene3D" id="1.20.1250.20">
    <property type="entry name" value="MFS general substrate transporter like domains"/>
    <property type="match status" value="2"/>
</dbReference>
<keyword evidence="6 7" id="KW-0472">Membrane</keyword>
<feature type="transmembrane region" description="Helical" evidence="7">
    <location>
        <begin position="280"/>
        <end position="296"/>
    </location>
</feature>